<proteinExistence type="predicted"/>
<reference evidence="3" key="3">
    <citation type="submission" date="2025-09" db="UniProtKB">
        <authorList>
            <consortium name="Ensembl"/>
        </authorList>
    </citation>
    <scope>IDENTIFICATION</scope>
</reference>
<evidence type="ECO:0000256" key="2">
    <source>
        <dbReference type="SAM" id="SignalP"/>
    </source>
</evidence>
<keyword evidence="4" id="KW-1185">Reference proteome</keyword>
<accession>A0A8B9XWM1</accession>
<evidence type="ECO:0000256" key="1">
    <source>
        <dbReference type="SAM" id="MobiDB-lite"/>
    </source>
</evidence>
<feature type="chain" id="PRO_5034234953" evidence="2">
    <location>
        <begin position="26"/>
        <end position="55"/>
    </location>
</feature>
<dbReference type="Proteomes" id="UP000694520">
    <property type="component" value="Chromosome 20"/>
</dbReference>
<dbReference type="Ensembl" id="ENSBGRT00000029084.1">
    <property type="protein sequence ID" value="ENSBGRP00000025211.1"/>
    <property type="gene ID" value="ENSBGRG00000015791.1"/>
</dbReference>
<feature type="region of interest" description="Disordered" evidence="1">
    <location>
        <begin position="28"/>
        <end position="55"/>
    </location>
</feature>
<reference evidence="3" key="2">
    <citation type="submission" date="2025-08" db="UniProtKB">
        <authorList>
            <consortium name="Ensembl"/>
        </authorList>
    </citation>
    <scope>IDENTIFICATION</scope>
</reference>
<sequence>MGTELQFRKRCLLLPLLLCFSGGSGLPDPTRDFTDEEAEATAGTSPGLSPPLARR</sequence>
<dbReference type="AlphaFoldDB" id="A0A8B9XWM1"/>
<protein>
    <submittedName>
        <fullName evidence="3">Uncharacterized protein</fullName>
    </submittedName>
</protein>
<organism evidence="3 4">
    <name type="scientific">Bos mutus grunniens</name>
    <name type="common">Wild yak</name>
    <name type="synonym">Bos grunniens</name>
    <dbReference type="NCBI Taxonomy" id="30521"/>
    <lineage>
        <taxon>Eukaryota</taxon>
        <taxon>Metazoa</taxon>
        <taxon>Chordata</taxon>
        <taxon>Craniata</taxon>
        <taxon>Vertebrata</taxon>
        <taxon>Euteleostomi</taxon>
        <taxon>Mammalia</taxon>
        <taxon>Eutheria</taxon>
        <taxon>Laurasiatheria</taxon>
        <taxon>Artiodactyla</taxon>
        <taxon>Ruminantia</taxon>
        <taxon>Pecora</taxon>
        <taxon>Bovidae</taxon>
        <taxon>Bovinae</taxon>
        <taxon>Bos</taxon>
    </lineage>
</organism>
<name>A0A8B9XWM1_BOSMU</name>
<reference evidence="3" key="1">
    <citation type="submission" date="2019-05" db="EMBL/GenBank/DDBJ databases">
        <authorList>
            <person name="Zhang S."/>
            <person name="Liu J."/>
        </authorList>
    </citation>
    <scope>NUCLEOTIDE SEQUENCE [LARGE SCALE GENOMIC DNA]</scope>
</reference>
<evidence type="ECO:0000313" key="4">
    <source>
        <dbReference type="Proteomes" id="UP000694520"/>
    </source>
</evidence>
<evidence type="ECO:0000313" key="3">
    <source>
        <dbReference type="Ensembl" id="ENSBGRP00000025211.1"/>
    </source>
</evidence>
<keyword evidence="2" id="KW-0732">Signal</keyword>
<feature type="signal peptide" evidence="2">
    <location>
        <begin position="1"/>
        <end position="25"/>
    </location>
</feature>